<name>A0A2P8ICW0_SACCR</name>
<feature type="domain" description="Peptidoglycan binding-like" evidence="2">
    <location>
        <begin position="143"/>
        <end position="191"/>
    </location>
</feature>
<evidence type="ECO:0000256" key="1">
    <source>
        <dbReference type="SAM" id="Phobius"/>
    </source>
</evidence>
<dbReference type="InterPro" id="IPR036366">
    <property type="entry name" value="PGBDSf"/>
</dbReference>
<dbReference type="EMBL" id="PYAX01000003">
    <property type="protein sequence ID" value="PSL56308.1"/>
    <property type="molecule type" value="Genomic_DNA"/>
</dbReference>
<sequence length="374" mass="37332">MAVLGWSSPDERMCVGPSRRVGPVSGRGRVLWGVGVTVVLGVGGVAALGLGGADPVPASSADLPPATAKVVATTLTRTERVAGTLSHGSAVPVPVGAQGTVTWLPAPGAVIGRGQAVYEVDDRPVVLLFGATPAYRSLSPGATGGDVRQLEENLQALGYGGFTVDESYTTGTATAVRAWQQALGVPETGAVQATDVVVTGGEVRVAELKAQPGSRATGPVLTCTGTTRVVVVPLDVGKQHLVAEGVSATVVLPDGKSVDGVVESVGTVATSGPAQPGATPTTTVEVVVSVADQGALGRFDSAPVDVLLVSERKEGVLAVPVGALVSLGEGEYGVQVVENGVTTYLPVETGLFAAGQVEVTGEGIAEGVEVGVPR</sequence>
<keyword evidence="1" id="KW-0472">Membrane</keyword>
<dbReference type="Pfam" id="PF01471">
    <property type="entry name" value="PG_binding_1"/>
    <property type="match status" value="1"/>
</dbReference>
<dbReference type="InterPro" id="IPR002477">
    <property type="entry name" value="Peptidoglycan-bd-like"/>
</dbReference>
<dbReference type="Gene3D" id="1.10.101.10">
    <property type="entry name" value="PGBD-like superfamily/PGBD"/>
    <property type="match status" value="1"/>
</dbReference>
<gene>
    <name evidence="3" type="ORF">B0I31_10357</name>
</gene>
<feature type="transmembrane region" description="Helical" evidence="1">
    <location>
        <begin position="30"/>
        <end position="50"/>
    </location>
</feature>
<reference evidence="3 4" key="1">
    <citation type="submission" date="2018-03" db="EMBL/GenBank/DDBJ databases">
        <title>Genomic Encyclopedia of Type Strains, Phase III (KMG-III): the genomes of soil and plant-associated and newly described type strains.</title>
        <authorList>
            <person name="Whitman W."/>
        </authorList>
    </citation>
    <scope>NUCLEOTIDE SEQUENCE [LARGE SCALE GENOMIC DNA]</scope>
    <source>
        <strain evidence="3 4">CGMCC 4.7097</strain>
    </source>
</reference>
<dbReference type="Gene3D" id="2.40.420.20">
    <property type="match status" value="1"/>
</dbReference>
<evidence type="ECO:0000313" key="4">
    <source>
        <dbReference type="Proteomes" id="UP000241118"/>
    </source>
</evidence>
<keyword evidence="1" id="KW-0812">Transmembrane</keyword>
<dbReference type="SUPFAM" id="SSF47090">
    <property type="entry name" value="PGBD-like"/>
    <property type="match status" value="1"/>
</dbReference>
<proteinExistence type="predicted"/>
<dbReference type="OrthoDB" id="3268648at2"/>
<evidence type="ECO:0000313" key="3">
    <source>
        <dbReference type="EMBL" id="PSL56308.1"/>
    </source>
</evidence>
<accession>A0A2P8ICW0</accession>
<protein>
    <submittedName>
        <fullName evidence="3">Putative peptidoglycan binding protein</fullName>
    </submittedName>
</protein>
<organism evidence="3 4">
    <name type="scientific">Saccharothrix carnea</name>
    <dbReference type="NCBI Taxonomy" id="1280637"/>
    <lineage>
        <taxon>Bacteria</taxon>
        <taxon>Bacillati</taxon>
        <taxon>Actinomycetota</taxon>
        <taxon>Actinomycetes</taxon>
        <taxon>Pseudonocardiales</taxon>
        <taxon>Pseudonocardiaceae</taxon>
        <taxon>Saccharothrix</taxon>
    </lineage>
</organism>
<comment type="caution">
    <text evidence="3">The sequence shown here is derived from an EMBL/GenBank/DDBJ whole genome shotgun (WGS) entry which is preliminary data.</text>
</comment>
<evidence type="ECO:0000259" key="2">
    <source>
        <dbReference type="Pfam" id="PF01471"/>
    </source>
</evidence>
<dbReference type="InterPro" id="IPR036365">
    <property type="entry name" value="PGBD-like_sf"/>
</dbReference>
<dbReference type="Proteomes" id="UP000241118">
    <property type="component" value="Unassembled WGS sequence"/>
</dbReference>
<keyword evidence="4" id="KW-1185">Reference proteome</keyword>
<dbReference type="AlphaFoldDB" id="A0A2P8ICW0"/>
<keyword evidence="1" id="KW-1133">Transmembrane helix</keyword>